<evidence type="ECO:0000313" key="2">
    <source>
        <dbReference type="EMBL" id="KZT07354.1"/>
    </source>
</evidence>
<evidence type="ECO:0000313" key="3">
    <source>
        <dbReference type="Proteomes" id="UP000076871"/>
    </source>
</evidence>
<dbReference type="OrthoDB" id="2769307at2759"/>
<evidence type="ECO:0000256" key="1">
    <source>
        <dbReference type="SAM" id="SignalP"/>
    </source>
</evidence>
<dbReference type="Proteomes" id="UP000076871">
    <property type="component" value="Unassembled WGS sequence"/>
</dbReference>
<dbReference type="EMBL" id="KV427620">
    <property type="protein sequence ID" value="KZT07354.1"/>
    <property type="molecule type" value="Genomic_DNA"/>
</dbReference>
<dbReference type="InParanoid" id="A0A165EM94"/>
<sequence>MRASYALLLPLFSFGVAHTASIKRQDQSPETGTIVNPAVGTAIDPGASFAFNYSTNNWCHQGYSLFTVWLTPGPDAPTYADVTSTNGNAGDSVGILEEGTYLYDFGEFVVNNFRRLADLAIEAGELPPTSTPPPAALTMPNLLELNGTSYSNATFYIAVVDTFQDCPPSVPIELGLTSHSIVYNATTST</sequence>
<protein>
    <submittedName>
        <fullName evidence="2">Uncharacterized protein</fullName>
    </submittedName>
</protein>
<feature type="signal peptide" evidence="1">
    <location>
        <begin position="1"/>
        <end position="19"/>
    </location>
</feature>
<name>A0A165EM94_9APHY</name>
<dbReference type="AlphaFoldDB" id="A0A165EM94"/>
<dbReference type="RefSeq" id="XP_040765094.1">
    <property type="nucleotide sequence ID" value="XM_040907014.1"/>
</dbReference>
<dbReference type="GeneID" id="63824043"/>
<gene>
    <name evidence="2" type="ORF">LAESUDRAFT_713795</name>
</gene>
<reference evidence="2 3" key="1">
    <citation type="journal article" date="2016" name="Mol. Biol. Evol.">
        <title>Comparative Genomics of Early-Diverging Mushroom-Forming Fungi Provides Insights into the Origins of Lignocellulose Decay Capabilities.</title>
        <authorList>
            <person name="Nagy L.G."/>
            <person name="Riley R."/>
            <person name="Tritt A."/>
            <person name="Adam C."/>
            <person name="Daum C."/>
            <person name="Floudas D."/>
            <person name="Sun H."/>
            <person name="Yadav J.S."/>
            <person name="Pangilinan J."/>
            <person name="Larsson K.H."/>
            <person name="Matsuura K."/>
            <person name="Barry K."/>
            <person name="Labutti K."/>
            <person name="Kuo R."/>
            <person name="Ohm R.A."/>
            <person name="Bhattacharya S.S."/>
            <person name="Shirouzu T."/>
            <person name="Yoshinaga Y."/>
            <person name="Martin F.M."/>
            <person name="Grigoriev I.V."/>
            <person name="Hibbett D.S."/>
        </authorList>
    </citation>
    <scope>NUCLEOTIDE SEQUENCE [LARGE SCALE GENOMIC DNA]</scope>
    <source>
        <strain evidence="2 3">93-53</strain>
    </source>
</reference>
<keyword evidence="1" id="KW-0732">Signal</keyword>
<organism evidence="2 3">
    <name type="scientific">Laetiporus sulphureus 93-53</name>
    <dbReference type="NCBI Taxonomy" id="1314785"/>
    <lineage>
        <taxon>Eukaryota</taxon>
        <taxon>Fungi</taxon>
        <taxon>Dikarya</taxon>
        <taxon>Basidiomycota</taxon>
        <taxon>Agaricomycotina</taxon>
        <taxon>Agaricomycetes</taxon>
        <taxon>Polyporales</taxon>
        <taxon>Laetiporus</taxon>
    </lineage>
</organism>
<keyword evidence="3" id="KW-1185">Reference proteome</keyword>
<feature type="chain" id="PRO_5007857244" evidence="1">
    <location>
        <begin position="20"/>
        <end position="189"/>
    </location>
</feature>
<accession>A0A165EM94</accession>
<proteinExistence type="predicted"/>